<evidence type="ECO:0000313" key="2">
    <source>
        <dbReference type="EMBL" id="CAA9502586.1"/>
    </source>
</evidence>
<dbReference type="GO" id="GO:0031071">
    <property type="term" value="F:cysteine desulfurase activity"/>
    <property type="evidence" value="ECO:0007669"/>
    <property type="project" value="UniProtKB-EC"/>
</dbReference>
<feature type="compositionally biased region" description="Basic and acidic residues" evidence="1">
    <location>
        <begin position="1"/>
        <end position="10"/>
    </location>
</feature>
<feature type="compositionally biased region" description="Basic residues" evidence="1">
    <location>
        <begin position="382"/>
        <end position="399"/>
    </location>
</feature>
<feature type="compositionally biased region" description="Basic and acidic residues" evidence="1">
    <location>
        <begin position="330"/>
        <end position="339"/>
    </location>
</feature>
<dbReference type="AlphaFoldDB" id="A0A6J4SQR2"/>
<accession>A0A6J4SQR2</accession>
<feature type="non-terminal residue" evidence="2">
    <location>
        <position position="1"/>
    </location>
</feature>
<evidence type="ECO:0000256" key="1">
    <source>
        <dbReference type="SAM" id="MobiDB-lite"/>
    </source>
</evidence>
<organism evidence="2">
    <name type="scientific">uncultured Rubrobacteraceae bacterium</name>
    <dbReference type="NCBI Taxonomy" id="349277"/>
    <lineage>
        <taxon>Bacteria</taxon>
        <taxon>Bacillati</taxon>
        <taxon>Actinomycetota</taxon>
        <taxon>Rubrobacteria</taxon>
        <taxon>Rubrobacterales</taxon>
        <taxon>Rubrobacteraceae</taxon>
        <taxon>environmental samples</taxon>
    </lineage>
</organism>
<name>A0A6J4SQR2_9ACTN</name>
<feature type="non-terminal residue" evidence="2">
    <location>
        <position position="410"/>
    </location>
</feature>
<feature type="compositionally biased region" description="Low complexity" evidence="1">
    <location>
        <begin position="400"/>
        <end position="410"/>
    </location>
</feature>
<feature type="compositionally biased region" description="Basic residues" evidence="1">
    <location>
        <begin position="230"/>
        <end position="239"/>
    </location>
</feature>
<proteinExistence type="predicted"/>
<sequence length="410" mass="46560">AKDIRREGRPRPVPGARAPARGQVRRLLRRPRRLAGGESLYRRDARLHGARRGKPPRRLPHEHRDRGDPGQNPRGLRGLSRRRPRRGCLRGKHDDPHPRHLARPLPHLGQRVRDSRNGARPPRERGPLDHRRRGERRQGTLDRGRPGDPHPGPEGHRREDQPEDQARRRGPRFQRRRHGQRRGRRGRARPGRWRRGRGGRRARGPAPADGPGSHRGRRPLLLGLQVLRPARGRNGHRARALREHGGPQAGSRTEPHPGQARDRHPEPRGHSRREGGPGLHPIARRGGVPAGEDPGRHAHRRGARGAPRRPLSCGAEGDTRRNPLRRPRHRPQDPDRRLPPGEPHAAGGLPARGQPRLLYSRRRLLRLDALPEARPRRVRRLRPGRPRPVQHRRGGRRVRPGAGAARVEAV</sequence>
<feature type="compositionally biased region" description="Basic residues" evidence="1">
    <location>
        <begin position="23"/>
        <end position="33"/>
    </location>
</feature>
<feature type="compositionally biased region" description="Basic and acidic residues" evidence="1">
    <location>
        <begin position="253"/>
        <end position="275"/>
    </location>
</feature>
<dbReference type="EC" id="2.8.1.7" evidence="2"/>
<feature type="compositionally biased region" description="Basic residues" evidence="1">
    <location>
        <begin position="48"/>
        <end position="61"/>
    </location>
</feature>
<keyword evidence="2" id="KW-0808">Transferase</keyword>
<reference evidence="2" key="1">
    <citation type="submission" date="2020-02" db="EMBL/GenBank/DDBJ databases">
        <authorList>
            <person name="Meier V. D."/>
        </authorList>
    </citation>
    <scope>NUCLEOTIDE SEQUENCE</scope>
    <source>
        <strain evidence="2">AVDCRST_MAG05</strain>
    </source>
</reference>
<gene>
    <name evidence="2" type="ORF">AVDCRST_MAG05-2536</name>
</gene>
<feature type="region of interest" description="Disordered" evidence="1">
    <location>
        <begin position="382"/>
        <end position="410"/>
    </location>
</feature>
<feature type="compositionally biased region" description="Basic residues" evidence="1">
    <location>
        <begin position="79"/>
        <end position="90"/>
    </location>
</feature>
<feature type="compositionally biased region" description="Basic and acidic residues" evidence="1">
    <location>
        <begin position="111"/>
        <end position="129"/>
    </location>
</feature>
<feature type="compositionally biased region" description="Basic residues" evidence="1">
    <location>
        <begin position="168"/>
        <end position="203"/>
    </location>
</feature>
<feature type="compositionally biased region" description="Basic and acidic residues" evidence="1">
    <location>
        <begin position="136"/>
        <end position="167"/>
    </location>
</feature>
<feature type="region of interest" description="Disordered" evidence="1">
    <location>
        <begin position="1"/>
        <end position="357"/>
    </location>
</feature>
<protein>
    <submittedName>
        <fullName evidence="2">Cysteine desulfurase</fullName>
        <ecNumber evidence="2">2.8.1.7</ecNumber>
    </submittedName>
</protein>
<feature type="compositionally biased region" description="Basic residues" evidence="1">
    <location>
        <begin position="297"/>
        <end position="307"/>
    </location>
</feature>
<dbReference type="EMBL" id="CADCVM010000278">
    <property type="protein sequence ID" value="CAA9502586.1"/>
    <property type="molecule type" value="Genomic_DNA"/>
</dbReference>